<name>A0A5B8VNB9_9BACT</name>
<dbReference type="InterPro" id="IPR024775">
    <property type="entry name" value="DinB-like"/>
</dbReference>
<keyword evidence="4" id="KW-0862">Zinc</keyword>
<organism evidence="6 7">
    <name type="scientific">Arachidicoccus ginsenosidivorans</name>
    <dbReference type="NCBI Taxonomy" id="496057"/>
    <lineage>
        <taxon>Bacteria</taxon>
        <taxon>Pseudomonadati</taxon>
        <taxon>Bacteroidota</taxon>
        <taxon>Chitinophagia</taxon>
        <taxon>Chitinophagales</taxon>
        <taxon>Chitinophagaceae</taxon>
        <taxon>Arachidicoccus</taxon>
    </lineage>
</organism>
<dbReference type="AlphaFoldDB" id="A0A5B8VNB9"/>
<dbReference type="GO" id="GO:0016787">
    <property type="term" value="F:hydrolase activity"/>
    <property type="evidence" value="ECO:0007669"/>
    <property type="project" value="UniProtKB-KW"/>
</dbReference>
<dbReference type="Proteomes" id="UP000321291">
    <property type="component" value="Chromosome"/>
</dbReference>
<dbReference type="KEGG" id="agi:FSB73_13785"/>
<proteinExistence type="inferred from homology"/>
<evidence type="ECO:0000256" key="1">
    <source>
        <dbReference type="ARBA" id="ARBA00022490"/>
    </source>
</evidence>
<dbReference type="EMBL" id="CP042434">
    <property type="protein sequence ID" value="QEC72591.1"/>
    <property type="molecule type" value="Genomic_DNA"/>
</dbReference>
<dbReference type="InterPro" id="IPR023774">
    <property type="entry name" value="Put_metal_dep_hydrolase_YfiT"/>
</dbReference>
<reference evidence="6 7" key="1">
    <citation type="journal article" date="2017" name="Int. J. Syst. Evol. Microbiol.">
        <title>Arachidicoccus ginsenosidivorans sp. nov., with ginsenoside-converting activity isolated from ginseng cultivating soil.</title>
        <authorList>
            <person name="Siddiqi M.Z."/>
            <person name="Aslam Z."/>
            <person name="Im W.T."/>
        </authorList>
    </citation>
    <scope>NUCLEOTIDE SEQUENCE [LARGE SCALE GENOMIC DNA]</scope>
    <source>
        <strain evidence="6 7">Gsoil 809</strain>
    </source>
</reference>
<dbReference type="NCBIfam" id="NF009807">
    <property type="entry name" value="PRK13291.1"/>
    <property type="match status" value="1"/>
</dbReference>
<protein>
    <submittedName>
        <fullName evidence="6">Putative metal-dependent hydrolase</fullName>
    </submittedName>
</protein>
<gene>
    <name evidence="6" type="ORF">FSB73_13785</name>
</gene>
<dbReference type="SUPFAM" id="SSF109854">
    <property type="entry name" value="DinB/YfiT-like putative metalloenzymes"/>
    <property type="match status" value="1"/>
</dbReference>
<evidence type="ECO:0000256" key="4">
    <source>
        <dbReference type="ARBA" id="ARBA00022833"/>
    </source>
</evidence>
<evidence type="ECO:0000256" key="2">
    <source>
        <dbReference type="ARBA" id="ARBA00022723"/>
    </source>
</evidence>
<dbReference type="InterPro" id="IPR034660">
    <property type="entry name" value="DinB/YfiT-like"/>
</dbReference>
<dbReference type="Pfam" id="PF12867">
    <property type="entry name" value="DinB_2"/>
    <property type="match status" value="1"/>
</dbReference>
<keyword evidence="3 6" id="KW-0378">Hydrolase</keyword>
<evidence type="ECO:0000313" key="7">
    <source>
        <dbReference type="Proteomes" id="UP000321291"/>
    </source>
</evidence>
<accession>A0A5B8VNB9</accession>
<sequence>MSTSNTTPELQNQPSLEQLRYPIGHYNPAPYSEAQKIKWISDLQSLPALLEIAVQSLDAPALHTPYRPGGWTIQQVVHHVADSHMNGYIRFKMALTEDKPVIKSYEEHLWANLEDTKGLPINISLTLLHSLHLRWVKIYESLQDEDWQREMIYPGSGEAISIYTHLGMYSWHGRHHLAHVMELKTRMGWQ</sequence>
<evidence type="ECO:0000259" key="5">
    <source>
        <dbReference type="Pfam" id="PF12867"/>
    </source>
</evidence>
<dbReference type="RefSeq" id="WP_146783292.1">
    <property type="nucleotide sequence ID" value="NZ_CP042434.1"/>
</dbReference>
<dbReference type="Gene3D" id="1.20.120.450">
    <property type="entry name" value="dinb family like domain"/>
    <property type="match status" value="1"/>
</dbReference>
<dbReference type="OrthoDB" id="9796039at2"/>
<dbReference type="GO" id="GO:0046872">
    <property type="term" value="F:metal ion binding"/>
    <property type="evidence" value="ECO:0007669"/>
    <property type="project" value="UniProtKB-KW"/>
</dbReference>
<evidence type="ECO:0000256" key="3">
    <source>
        <dbReference type="ARBA" id="ARBA00022801"/>
    </source>
</evidence>
<evidence type="ECO:0000313" key="6">
    <source>
        <dbReference type="EMBL" id="QEC72591.1"/>
    </source>
</evidence>
<keyword evidence="2" id="KW-0479">Metal-binding</keyword>
<feature type="domain" description="DinB-like" evidence="5">
    <location>
        <begin position="46"/>
        <end position="179"/>
    </location>
</feature>
<keyword evidence="1" id="KW-0963">Cytoplasm</keyword>
<keyword evidence="7" id="KW-1185">Reference proteome</keyword>
<dbReference type="HAMAP" id="MF_01256">
    <property type="entry name" value="YfiT_hydrol"/>
    <property type="match status" value="1"/>
</dbReference>